<feature type="non-terminal residue" evidence="1">
    <location>
        <position position="61"/>
    </location>
</feature>
<accession>X1F733</accession>
<name>X1F733_9ZZZZ</name>
<organism evidence="1">
    <name type="scientific">marine sediment metagenome</name>
    <dbReference type="NCBI Taxonomy" id="412755"/>
    <lineage>
        <taxon>unclassified sequences</taxon>
        <taxon>metagenomes</taxon>
        <taxon>ecological metagenomes</taxon>
    </lineage>
</organism>
<evidence type="ECO:0000313" key="1">
    <source>
        <dbReference type="EMBL" id="GAH28390.1"/>
    </source>
</evidence>
<dbReference type="EMBL" id="BART01040342">
    <property type="protein sequence ID" value="GAH28390.1"/>
    <property type="molecule type" value="Genomic_DNA"/>
</dbReference>
<protein>
    <submittedName>
        <fullName evidence="1">Uncharacterized protein</fullName>
    </submittedName>
</protein>
<dbReference type="AlphaFoldDB" id="X1F733"/>
<proteinExistence type="predicted"/>
<sequence>MAKKRGTESAEARTNIIIQLTEDMEIDADALGDLIIKNMRRRKLPPDEIDEFIRALLTTEG</sequence>
<reference evidence="1" key="1">
    <citation type="journal article" date="2014" name="Front. Microbiol.">
        <title>High frequency of phylogenetically diverse reductive dehalogenase-homologous genes in deep subseafloor sedimentary metagenomes.</title>
        <authorList>
            <person name="Kawai M."/>
            <person name="Futagami T."/>
            <person name="Toyoda A."/>
            <person name="Takaki Y."/>
            <person name="Nishi S."/>
            <person name="Hori S."/>
            <person name="Arai W."/>
            <person name="Tsubouchi T."/>
            <person name="Morono Y."/>
            <person name="Uchiyama I."/>
            <person name="Ito T."/>
            <person name="Fujiyama A."/>
            <person name="Inagaki F."/>
            <person name="Takami H."/>
        </authorList>
    </citation>
    <scope>NUCLEOTIDE SEQUENCE</scope>
    <source>
        <strain evidence="1">Expedition CK06-06</strain>
    </source>
</reference>
<comment type="caution">
    <text evidence="1">The sequence shown here is derived from an EMBL/GenBank/DDBJ whole genome shotgun (WGS) entry which is preliminary data.</text>
</comment>
<gene>
    <name evidence="1" type="ORF">S01H4_65731</name>
</gene>